<dbReference type="SMART" id="SM00181">
    <property type="entry name" value="EGF"/>
    <property type="match status" value="8"/>
</dbReference>
<comment type="caution">
    <text evidence="14">The sequence shown here is derived from an EMBL/GenBank/DDBJ whole genome shotgun (WGS) entry which is preliminary data.</text>
</comment>
<reference evidence="14" key="1">
    <citation type="submission" date="2022-03" db="EMBL/GenBank/DDBJ databases">
        <authorList>
            <person name="Tunstrom K."/>
        </authorList>
    </citation>
    <scope>NUCLEOTIDE SEQUENCE</scope>
</reference>
<feature type="disulfide bond" evidence="9">
    <location>
        <begin position="961"/>
        <end position="988"/>
    </location>
</feature>
<feature type="domain" description="CUB" evidence="12">
    <location>
        <begin position="2051"/>
        <end position="2170"/>
    </location>
</feature>
<dbReference type="InterPro" id="IPR035914">
    <property type="entry name" value="Sperma_CUB_dom_sf"/>
</dbReference>
<dbReference type="SUPFAM" id="SSF57184">
    <property type="entry name" value="Growth factor receptor domain"/>
    <property type="match status" value="1"/>
</dbReference>
<keyword evidence="3 10" id="KW-0245">EGF-like domain</keyword>
<feature type="disulfide bond" evidence="10">
    <location>
        <begin position="207"/>
        <end position="216"/>
    </location>
</feature>
<dbReference type="Pfam" id="PF00431">
    <property type="entry name" value="CUB"/>
    <property type="match status" value="23"/>
</dbReference>
<feature type="domain" description="CUB" evidence="12">
    <location>
        <begin position="2890"/>
        <end position="3001"/>
    </location>
</feature>
<feature type="domain" description="CUB" evidence="12">
    <location>
        <begin position="3637"/>
        <end position="3743"/>
    </location>
</feature>
<protein>
    <recommendedName>
        <fullName evidence="16">Cubilin</fullName>
    </recommendedName>
</protein>
<dbReference type="PROSITE" id="PS50026">
    <property type="entry name" value="EGF_3"/>
    <property type="match status" value="4"/>
</dbReference>
<dbReference type="FunFam" id="2.60.120.290:FF:000013">
    <property type="entry name" value="Membrane frizzled-related protein"/>
    <property type="match status" value="6"/>
</dbReference>
<dbReference type="PROSITE" id="PS00022">
    <property type="entry name" value="EGF_1"/>
    <property type="match status" value="4"/>
</dbReference>
<keyword evidence="4 11" id="KW-0732">Signal</keyword>
<feature type="domain" description="CUB" evidence="12">
    <location>
        <begin position="3002"/>
        <end position="3114"/>
    </location>
</feature>
<dbReference type="FunFam" id="2.60.120.290:FF:000005">
    <property type="entry name" value="Procollagen C-endopeptidase enhancer 1"/>
    <property type="match status" value="3"/>
</dbReference>
<evidence type="ECO:0000256" key="7">
    <source>
        <dbReference type="ARBA" id="ARBA00023157"/>
    </source>
</evidence>
<evidence type="ECO:0000256" key="5">
    <source>
        <dbReference type="ARBA" id="ARBA00022737"/>
    </source>
</evidence>
<evidence type="ECO:0000256" key="2">
    <source>
        <dbReference type="ARBA" id="ARBA00022475"/>
    </source>
</evidence>
<evidence type="ECO:0000256" key="3">
    <source>
        <dbReference type="ARBA" id="ARBA00022536"/>
    </source>
</evidence>
<feature type="domain" description="CUB" evidence="12">
    <location>
        <begin position="491"/>
        <end position="605"/>
    </location>
</feature>
<comment type="caution">
    <text evidence="10">Lacks conserved residue(s) required for the propagation of feature annotation.</text>
</comment>
<feature type="signal peptide" evidence="11">
    <location>
        <begin position="1"/>
        <end position="20"/>
    </location>
</feature>
<dbReference type="SUPFAM" id="SSF49854">
    <property type="entry name" value="Spermadhesin, CUB domain"/>
    <property type="match status" value="26"/>
</dbReference>
<feature type="disulfide bond" evidence="9">
    <location>
        <begin position="609"/>
        <end position="636"/>
    </location>
</feature>
<dbReference type="PROSITE" id="PS00010">
    <property type="entry name" value="ASX_HYDROXYL"/>
    <property type="match status" value="2"/>
</dbReference>
<keyword evidence="6" id="KW-0472">Membrane</keyword>
<evidence type="ECO:0000259" key="13">
    <source>
        <dbReference type="PROSITE" id="PS50026"/>
    </source>
</evidence>
<keyword evidence="7 10" id="KW-1015">Disulfide bond</keyword>
<evidence type="ECO:0008006" key="16">
    <source>
        <dbReference type="Google" id="ProtNLM"/>
    </source>
</evidence>
<evidence type="ECO:0000259" key="12">
    <source>
        <dbReference type="PROSITE" id="PS01180"/>
    </source>
</evidence>
<feature type="domain" description="EGF-like" evidence="13">
    <location>
        <begin position="446"/>
        <end position="485"/>
    </location>
</feature>
<dbReference type="PANTHER" id="PTHR24251">
    <property type="entry name" value="OVOCHYMASE-RELATED"/>
    <property type="match status" value="1"/>
</dbReference>
<dbReference type="Pfam" id="PF00008">
    <property type="entry name" value="EGF"/>
    <property type="match status" value="3"/>
</dbReference>
<feature type="domain" description="CUB" evidence="12">
    <location>
        <begin position="2777"/>
        <end position="2888"/>
    </location>
</feature>
<feature type="domain" description="CUB" evidence="12">
    <location>
        <begin position="1314"/>
        <end position="1457"/>
    </location>
</feature>
<feature type="domain" description="CUB" evidence="12">
    <location>
        <begin position="2297"/>
        <end position="2413"/>
    </location>
</feature>
<dbReference type="EMBL" id="CAKOGL010000011">
    <property type="protein sequence ID" value="CAH2092281.1"/>
    <property type="molecule type" value="Genomic_DNA"/>
</dbReference>
<dbReference type="SUPFAM" id="SSF57196">
    <property type="entry name" value="EGF/Laminin"/>
    <property type="match status" value="3"/>
</dbReference>
<evidence type="ECO:0000313" key="15">
    <source>
        <dbReference type="Proteomes" id="UP001153954"/>
    </source>
</evidence>
<evidence type="ECO:0000256" key="4">
    <source>
        <dbReference type="ARBA" id="ARBA00022729"/>
    </source>
</evidence>
<feature type="domain" description="CUB" evidence="12">
    <location>
        <begin position="3235"/>
        <end position="3362"/>
    </location>
</feature>
<evidence type="ECO:0000256" key="11">
    <source>
        <dbReference type="SAM" id="SignalP"/>
    </source>
</evidence>
<feature type="disulfide bond" evidence="10">
    <location>
        <begin position="434"/>
        <end position="443"/>
    </location>
</feature>
<dbReference type="FunFam" id="2.10.25.10:FF:000123">
    <property type="entry name" value="Crumbs homolog 1 (Drosophila)"/>
    <property type="match status" value="1"/>
</dbReference>
<dbReference type="InterPro" id="IPR000152">
    <property type="entry name" value="EGF-type_Asp/Asn_hydroxyl_site"/>
</dbReference>
<proteinExistence type="predicted"/>
<dbReference type="PROSITE" id="PS01186">
    <property type="entry name" value="EGF_2"/>
    <property type="match status" value="2"/>
</dbReference>
<keyword evidence="15" id="KW-1185">Reference proteome</keyword>
<feature type="domain" description="EGF-like" evidence="13">
    <location>
        <begin position="138"/>
        <end position="174"/>
    </location>
</feature>
<feature type="domain" description="CUB" evidence="12">
    <location>
        <begin position="1200"/>
        <end position="1313"/>
    </location>
</feature>
<accession>A0AAU9TYR2</accession>
<dbReference type="InterPro" id="IPR000859">
    <property type="entry name" value="CUB_dom"/>
</dbReference>
<evidence type="ECO:0000256" key="10">
    <source>
        <dbReference type="PROSITE-ProRule" id="PRU00076"/>
    </source>
</evidence>
<dbReference type="CDD" id="cd00054">
    <property type="entry name" value="EGF_CA"/>
    <property type="match status" value="5"/>
</dbReference>
<gene>
    <name evidence="14" type="ORF">EEDITHA_LOCUS8056</name>
</gene>
<dbReference type="GO" id="GO:0005886">
    <property type="term" value="C:plasma membrane"/>
    <property type="evidence" value="ECO:0007669"/>
    <property type="project" value="UniProtKB-SubCell"/>
</dbReference>
<feature type="domain" description="CUB" evidence="12">
    <location>
        <begin position="609"/>
        <end position="722"/>
    </location>
</feature>
<dbReference type="CDD" id="cd22201">
    <property type="entry name" value="cubilin_NTD"/>
    <property type="match status" value="1"/>
</dbReference>
<dbReference type="PROSITE" id="PS01187">
    <property type="entry name" value="EGF_CA"/>
    <property type="match status" value="1"/>
</dbReference>
<comment type="subcellular location">
    <subcellularLocation>
        <location evidence="1">Cell membrane</location>
    </subcellularLocation>
</comment>
<evidence type="ECO:0000256" key="8">
    <source>
        <dbReference type="ARBA" id="ARBA00023180"/>
    </source>
</evidence>
<keyword evidence="8" id="KW-0325">Glycoprotein</keyword>
<dbReference type="InterPro" id="IPR018097">
    <property type="entry name" value="EGF_Ca-bd_CS"/>
</dbReference>
<feature type="domain" description="EGF-like" evidence="13">
    <location>
        <begin position="408"/>
        <end position="444"/>
    </location>
</feature>
<feature type="domain" description="CUB" evidence="12">
    <location>
        <begin position="3366"/>
        <end position="3517"/>
    </location>
</feature>
<keyword evidence="5" id="KW-0677">Repeat</keyword>
<dbReference type="Gene3D" id="2.10.25.10">
    <property type="entry name" value="Laminin"/>
    <property type="match status" value="6"/>
</dbReference>
<dbReference type="CDD" id="cd00041">
    <property type="entry name" value="CUB"/>
    <property type="match status" value="23"/>
</dbReference>
<feature type="domain" description="CUB" evidence="12">
    <location>
        <begin position="2415"/>
        <end position="2542"/>
    </location>
</feature>
<feature type="domain" description="CUB" evidence="12">
    <location>
        <begin position="1459"/>
        <end position="1571"/>
    </location>
</feature>
<feature type="domain" description="CUB" evidence="12">
    <location>
        <begin position="1575"/>
        <end position="1689"/>
    </location>
</feature>
<dbReference type="InterPro" id="IPR001881">
    <property type="entry name" value="EGF-like_Ca-bd_dom"/>
</dbReference>
<organism evidence="14 15">
    <name type="scientific">Euphydryas editha</name>
    <name type="common">Edith's checkerspot</name>
    <dbReference type="NCBI Taxonomy" id="104508"/>
    <lineage>
        <taxon>Eukaryota</taxon>
        <taxon>Metazoa</taxon>
        <taxon>Ecdysozoa</taxon>
        <taxon>Arthropoda</taxon>
        <taxon>Hexapoda</taxon>
        <taxon>Insecta</taxon>
        <taxon>Pterygota</taxon>
        <taxon>Neoptera</taxon>
        <taxon>Endopterygota</taxon>
        <taxon>Lepidoptera</taxon>
        <taxon>Glossata</taxon>
        <taxon>Ditrysia</taxon>
        <taxon>Papilionoidea</taxon>
        <taxon>Nymphalidae</taxon>
        <taxon>Nymphalinae</taxon>
        <taxon>Euphydryas</taxon>
    </lineage>
</organism>
<dbReference type="Gene3D" id="2.60.120.290">
    <property type="entry name" value="Spermadhesin, CUB domain"/>
    <property type="match status" value="26"/>
</dbReference>
<feature type="domain" description="CUB" evidence="12">
    <location>
        <begin position="3116"/>
        <end position="3228"/>
    </location>
</feature>
<dbReference type="PROSITE" id="PS01180">
    <property type="entry name" value="CUB"/>
    <property type="match status" value="25"/>
</dbReference>
<feature type="domain" description="CUB" evidence="12">
    <location>
        <begin position="1923"/>
        <end position="2038"/>
    </location>
</feature>
<evidence type="ECO:0000313" key="14">
    <source>
        <dbReference type="EMBL" id="CAH2092281.1"/>
    </source>
</evidence>
<dbReference type="Pfam" id="PF07645">
    <property type="entry name" value="EGF_CA"/>
    <property type="match status" value="2"/>
</dbReference>
<feature type="domain" description="CUB" evidence="12">
    <location>
        <begin position="2546"/>
        <end position="2654"/>
    </location>
</feature>
<feature type="chain" id="PRO_5043751155" description="Cubilin" evidence="11">
    <location>
        <begin position="21"/>
        <end position="3744"/>
    </location>
</feature>
<dbReference type="SMART" id="SM00042">
    <property type="entry name" value="CUB"/>
    <property type="match status" value="24"/>
</dbReference>
<dbReference type="InterPro" id="IPR049883">
    <property type="entry name" value="NOTCH1_EGF-like"/>
</dbReference>
<evidence type="ECO:0000256" key="1">
    <source>
        <dbReference type="ARBA" id="ARBA00004236"/>
    </source>
</evidence>
<feature type="domain" description="CUB" evidence="12">
    <location>
        <begin position="728"/>
        <end position="840"/>
    </location>
</feature>
<feature type="disulfide bond" evidence="10">
    <location>
        <begin position="475"/>
        <end position="484"/>
    </location>
</feature>
<feature type="disulfide bond" evidence="10">
    <location>
        <begin position="164"/>
        <end position="173"/>
    </location>
</feature>
<name>A0AAU9TYR2_EUPED</name>
<dbReference type="InterPro" id="IPR000742">
    <property type="entry name" value="EGF"/>
</dbReference>
<keyword evidence="2" id="KW-1003">Cell membrane</keyword>
<feature type="domain" description="CUB" evidence="12">
    <location>
        <begin position="961"/>
        <end position="1075"/>
    </location>
</feature>
<feature type="domain" description="CUB" evidence="12">
    <location>
        <begin position="841"/>
        <end position="957"/>
    </location>
</feature>
<evidence type="ECO:0000256" key="9">
    <source>
        <dbReference type="PROSITE-ProRule" id="PRU00059"/>
    </source>
</evidence>
<sequence length="3744" mass="419295">MTKLLYRVLILFSCFILLICEVYNDRPKIKVIDGDLIFEPAYDKNIYLKANGPKSTIFFGDLDYKNLSNATRASQDNLSFNDNTQTYSTKPDDILRRIERLESLTTTLTTNFNLNVTRLTRRVNTLNTRVLYLLNSKRKNECLSQPCANGGTCLNLVNGYHCLCPSNWKGTNCDEDVNECRNFAGTDLGCQNGATCINTPGSYQCICKPGWYGIDCTRTAKNCSQGDFEMCGHGICISVESGQGIKCLCNQGWTSNGNDIACLTDVNECESGQGVRCSVNPRVECINLPGSFRCGPCPNGYEGDGFACYDIDECLTIPNGGCSTSPMVSCHNTIGSRICGSCPTGYQGDGITCTWRGSCSINRGGCHPSAQCIDSSTLGGVVQCVCPFGMDGDGIGLHGCYVSAVDNTTQRCENNPCGGHGHCHPLRKGYTCICYQGFSGAHCDKENNFCTNNPCQNGGTCRLDEKVSRGFRCECTALYSGDLCQVHSQPCGGVLDNEEGSIIYPTSNTTYGHNSRCAWVIHTSPDKVINVTFTKFDLEYHSDCRYDFLQIHDGRSSASQLIGRFCGNTFPKGGNIISSHNNFYFWFRSDQSVSKEGFALHWTSIQPTCGGEINASTHGNIRSPGSPGSYPPNRDCYWHLSTSLGKRIQLHFFELDIEEHANCSFDFLAIYDGSRIEDPLISQYCNSTQPAPVQSAGSDMLIHFHSDEYGDGKGFQITYAPIEGVPGCGGFFTADKGEIISPSYNGVYLNNLLCEYKIKTNIETKIRIEFKSFNLERSVRCKYDYLKIYDGPSSDSRLVGRFCGTNHPKSYTSTSNHLFIIFKSDQSTASEGFKITYESICFKTITGDSGIIKTPGYPLNYKQDTVCDYIISTTPGKAIVLTFQDFDIEDNKYYNCQYDHVEIRDGPSINSTLMGRYCGGSEVIPPTQTSSHNYMYIRFTSDVSVTGRGFYANYTTINTKCGGIHRENTGIINHPLDTTTRYSNSQTCTWMLIAPEGMHIKLTWNRFELENMPSCNSDYVLLIEIDENNDNNTLGKYCGSTLPPALTTSSNRLMIQFISDTSIRLDGFSLSYSFLDEKKHCGGLYVKTHGYIYSPGWPHNYESNRDCTWIITVPDGQQIMLNITDFDLERPLRNNCELGDYLTIRDGSSENSALIGSFCGYFKSKRIVTTANSAFLQFHSDFYLSGNGFKIEWDGTLRGCGGVLNSAYGSISSPNYPQNYNENAECFYRIVTSSGSKIKITFVELDLERTIDCNDDYVEIFDGRDSNAFSFGKHCFMSPKSEIIVTSSNYAFIKFRSDIFISSKGFLLNYITVCNNNVTGSYGVIESPGYPDSYPLNINCLWTINVPKGNKINVTFTKFDISKSFGPYRPLTPFQDISRPFGPYRPFTQFRPWYLNSPNCETAYLQYKETSDKLFSKKLCGTLLPEPISTKSDSLQINFASGNYYPRNGFRLEWVSYGCGGHIQKRFGTLSMYHPLNFSDDIDCEWIIETPIGTAVSITFLDIYMTESKNCSVDAIEVLNGQNTASSLLTKICHRDKTNITVQASSNFLLVRLVKRSSLRNIYFDSHFNSLNGGCGSEINAPSGLIQSKNYPKDYENDLDCIWLISVPVGHRIELNFISFDLYSLDNDDCGDSIKIYDNIDNFQSNYTSLLCPKTNKTQILSENSSIKVQFQTNAYGTARGFKANFTMTCGAVIKIKSDGVISNNQFINHNIMNCAWVILAPNPSQKVQLTIEHMSLPKVADVKTNRNCPASYLRVLDGNDDKSPLIDEFCGRKVPPTIVSHGSALTVILSSYTASIKGQFVAHYSTLTNACGGNLSSEEGSIASPNYPLSYPNNANCEWILSTSPGNRVYITFEKFDIDYSENCNDDYLEIRENNSGGELLAVYCGQDIPINTTTGTKLYIKFYSNDKVTGQGFVLHYGFLHGNEITNLRNGEIASPLYPFPYEGEGEYSWRIITDASTIISIHIDHLLIHTHSDVCSSKLMVFDGYDDEAPILQELCGLLKQENVNLRTTSNAIYLKLILNEDNFGSLFHIQWTQSDKGVIAIGDKINCGLNSTQIIIPNHDFEFHSPNYPNEYNSDSNCVWIFDVNPGRHLRLTIKDVSLEQTPNCFADSISIFSSNQGEWTPILEKACLVKDLSQKVFTSKTAMKVAFKSDQSITSKGFLANVRSICGGLLQDKSGDIEVRSFDFQDRFESKVRCNWTVKVRPGRTIQMKFIHFNITNDNECSSYVLLRNGESVESPLLSSGKYCGYSHENKDQIISSSNVASISYVTLNPFLRLTDKLQYFKLYYEEKNIECGLTSSLNADHAWEIITSPNYPSVPVPYTECIWTFTGPPGEILRIDFFERFDLEVSEQCTLESVEIRDGSTQIAPLKEIICKERPSTIKTSGNSMFIKYSTQIAEPRNGFKANVSIDICGGTIIAKSGEVLSPGYPHLTYLPPSTLCQWHIISLPKHVIQLNFKDLQLPESEKPCETKITIEETIFANRISELSKIKEFCDNTMVDYTVPIETLTNKVIVKLQFGKPSQWTHVSENRGFRFSFNSSKSSCGGQITVSEGYLTTPGYPRETSLRYCQWTITVPDVTRRVRLELLDYDYNHDIGVYNDITFTSAIEGQLNNDNSSSNPEIFESTGNKLSFYIFRKKNKLTFRFKAKFTSNEPALCGGSLGGIRGEIQSPNLERAYICEWKYNGIITSIDTNKYKTLSVNITVNSSVQNICRDRDSRLIINSYVIKGGPLFARNICGNNTDLLFNIPEPNMNVKAIQYKHNPITFDLNWKLNPCGGVLHAGPDSVNILNVPIAHSMTIDCAWLIVTLIGVRTEFKLEGLFNLDCPEEFLQINQGITQTSLKIADYCRTKIQKQALMTSYRYTYIQYHSKPQSNTTVKLMVKTVSVQCGGYQFDSIFTSPNYPGNYLANQECVWEIYSGIGYRISLQFEGRFAIEDTPNCSKDALIIFDWKENKYQEIARLCGRRIPKPFNSTSNKMKIIFRTDVSTNLDGFKAKWLPICGGTLIAKTEEQYLYSPGYTHEYYPSLNCEYIIQATSNRIQVKFLDFELEGLYPNCEYDNLTISTQSDYNYFYGLYCGKETPPAVIGNNKIEITFKTDLHGQRRGFLLSYSLYSCGGLVKNTTILTLGNSDTYIENANCTWTIEGPLNKVVVLKFLYIDIESSYECSNDYIAVYDGSMIDLHNRLSLMCGFVNTTTVLKTTNNTALLQFISDSNMKFRGFKVEVLFSYSESVGCGGEINLTATSSKTLKSPLIGNSVVYENYLDCHWKIKAPTDHFIKINFTSFHIAPCVNVNQTALGKSKCDCDFVELKDGLYPNSLIIGTYCGHSYPPQLSSSSNTMTVRLSTDGEAASSGFEALLTTHPSQCGNTVFTITSSLQTLKSPGYETGVIPRGLHCSYYFDSISSPYSTVHIRIENLDLEPGTGNTCNNDKVIISSYSQSGNMNIGKDFILNESLDEFFSHTTFFYDSTLKAPKRFELCGLKKYVDYYATGSIKVNLQTTAETNSPHKGIDISISYVGLCGRNYTELQGRVQSQSPAYITDTIEQHCFTLVTVPENYTISIYFLSVSPVYWNDQVFLKIFDGNTTNAPLMTEISKEYREYVQVFSSGRYLLLHNHIMGTESVVYDFNYVSTDKGRGCGGLLQNAAGRVTSPLYPDIYRKKSNCEWELETPTGTRIMLHFGVFDLGRTCDQNYLSLVDKSGKTISTYCTETPADYTSDDNYVKISFTTTRNNGGTGWVADFIAVT</sequence>
<dbReference type="SMART" id="SM00179">
    <property type="entry name" value="EGF_CA"/>
    <property type="match status" value="5"/>
</dbReference>
<feature type="domain" description="CUB" evidence="12">
    <location>
        <begin position="1812"/>
        <end position="1922"/>
    </location>
</feature>
<feature type="domain" description="CUB" evidence="12">
    <location>
        <begin position="2171"/>
        <end position="2293"/>
    </location>
</feature>
<dbReference type="InterPro" id="IPR009030">
    <property type="entry name" value="Growth_fac_rcpt_cys_sf"/>
</dbReference>
<feature type="domain" description="EGF-like" evidence="13">
    <location>
        <begin position="176"/>
        <end position="217"/>
    </location>
</feature>
<evidence type="ECO:0000256" key="6">
    <source>
        <dbReference type="ARBA" id="ARBA00023136"/>
    </source>
</evidence>
<dbReference type="FunFam" id="2.60.120.290:FF:000060">
    <property type="entry name" value="Cubilin homolog"/>
    <property type="match status" value="1"/>
</dbReference>
<feature type="domain" description="CUB" evidence="12">
    <location>
        <begin position="1690"/>
        <end position="1808"/>
    </location>
</feature>
<dbReference type="Proteomes" id="UP001153954">
    <property type="component" value="Unassembled WGS sequence"/>
</dbReference>
<feature type="domain" description="CUB" evidence="12">
    <location>
        <begin position="1081"/>
        <end position="1196"/>
    </location>
</feature>
<dbReference type="GO" id="GO:0005509">
    <property type="term" value="F:calcium ion binding"/>
    <property type="evidence" value="ECO:0007669"/>
    <property type="project" value="InterPro"/>
</dbReference>
<dbReference type="FunFam" id="2.10.25.10:FF:000260">
    <property type="entry name" value="Notch receptor 4"/>
    <property type="match status" value="1"/>
</dbReference>